<organism evidence="10 11">
    <name type="scientific">Flagellimonas oceani</name>
    <dbReference type="NCBI Taxonomy" id="2698672"/>
    <lineage>
        <taxon>Bacteria</taxon>
        <taxon>Pseudomonadati</taxon>
        <taxon>Bacteroidota</taxon>
        <taxon>Flavobacteriia</taxon>
        <taxon>Flavobacteriales</taxon>
        <taxon>Flavobacteriaceae</taxon>
        <taxon>Flagellimonas</taxon>
    </lineage>
</organism>
<sequence>MRLSFFLWCIFMLALAPGKVFAQDPVISIESNRSMSVDQVFDLIQDQTGYEFIYNVNMFENYPKIEVPRGSIKISDLLDMSLARGGFLYEFDGNLILLYSRDNGSPKGGQRTISGKVTDEEGLPLIGASVVVKGTSKGTATDIDGTFSLDRVDGGDTLVFTSIGSVGDEVEVDGRDTINVVLLKEVVELDGVELVSTGYQKIEPEQSTGSVATISTKAYESQITTNFADGLENRLPGLLINNDVQFTSNLDGTETSRNLFNIRGVSTILGNSDPLIVIDGYPTTFTLDMLDPNDIKSVTVLKDAAAASIYGVRASNGVIVVERKKASVGEPRFTFRTTLGFTPKTNYDRYRWADDASAISTAYLRNRYTPSGTASVYEGLGTISLRFSYPTPLYILAELGANVITPAQAEERFDALSNYNNLHDYERLFLRTAVTQSYMLGVSGGSTKVRYNFSANYTQNRLEQINNGNNRILLSGRSTFQLTDRLTLDLNLDFQVRNVDTAPIPSVDAIYPHEPFQDSNGNPTAVTNGSGVNPYYNEVLQNNGLLDHRYYPLVDAHHIKNEANTVNNRIMAHLNYNMGNAFSLSVGGIYETSRTNERYYADGESSQARQLTNRFASLDENGELIFNIPIGGYLKETNTTTSNYTLRAQLNYDGHVGEDHSINAILGGEIRNELERGGTASYFGYDDETLLQQPGNYQLISTGSLFFSPFFYGVNAFPYDSYFGQRFVDDRYVSLYSNVVYTFKDRYSLSGSARIDRSNLFGTDIAYLNNPLWSVGAAWVASKEPFLDDMEWLDLLKLRVAYGLNGNLAKNSIPRVTAERYLNNLTNPASVALTRASYVNSSLRWEETKNINIGLDYGILENIRGTVDWYTKKSTDLLANAQIDPTLGESPALLNQAIVTNKGLEIGLHANWIGSPKFNWNTDVIFSKNTSKVDEVFAELDYSPLFYNNAGFIEGYPIGAMFAYNWAGLDDQGYPQVTNGDQVYSTALPPEELFDIMQGDTNSGVSKYVGSSIPTRSIGLHNRVDIGNLYFFAMINYYGGFKVFVPGARPSSYRPLKGAGNYWREPGDEEDTNVPNLDSYSNTYAMLAYNYSDSHVVDGDYITIGNLTASYAFRNGFFKKLGFDLFEVKAQVSNVWTVGLNRYNYSSATGSYAKPYVTPTYSFGLFTNF</sequence>
<evidence type="ECO:0000256" key="5">
    <source>
        <dbReference type="ARBA" id="ARBA00023136"/>
    </source>
</evidence>
<keyword evidence="11" id="KW-1185">Reference proteome</keyword>
<dbReference type="SUPFAM" id="SSF49464">
    <property type="entry name" value="Carboxypeptidase regulatory domain-like"/>
    <property type="match status" value="1"/>
</dbReference>
<dbReference type="NCBIfam" id="TIGR04056">
    <property type="entry name" value="OMP_RagA_SusC"/>
    <property type="match status" value="1"/>
</dbReference>
<keyword evidence="3 7" id="KW-1134">Transmembrane beta strand</keyword>
<dbReference type="InterPro" id="IPR039426">
    <property type="entry name" value="TonB-dep_rcpt-like"/>
</dbReference>
<dbReference type="InterPro" id="IPR008969">
    <property type="entry name" value="CarboxyPept-like_regulatory"/>
</dbReference>
<keyword evidence="5 7" id="KW-0472">Membrane</keyword>
<evidence type="ECO:0000256" key="3">
    <source>
        <dbReference type="ARBA" id="ARBA00022452"/>
    </source>
</evidence>
<dbReference type="Gene3D" id="2.40.170.20">
    <property type="entry name" value="TonB-dependent receptor, beta-barrel domain"/>
    <property type="match status" value="1"/>
</dbReference>
<dbReference type="EMBL" id="CP049616">
    <property type="protein sequence ID" value="QII43968.1"/>
    <property type="molecule type" value="Genomic_DNA"/>
</dbReference>
<dbReference type="PROSITE" id="PS52016">
    <property type="entry name" value="TONB_DEPENDENT_REC_3"/>
    <property type="match status" value="1"/>
</dbReference>
<protein>
    <submittedName>
        <fullName evidence="10">SusC/RagA family TonB-linked outer membrane protein</fullName>
    </submittedName>
</protein>
<name>A0A6G7J044_9FLAO</name>
<reference evidence="10 11" key="1">
    <citation type="submission" date="2020-02" db="EMBL/GenBank/DDBJ databases">
        <title>Complete genome of Muricauda sp. 501str8.</title>
        <authorList>
            <person name="Dong B."/>
            <person name="Zhu S."/>
            <person name="Yang J."/>
            <person name="Chen J."/>
        </authorList>
    </citation>
    <scope>NUCLEOTIDE SEQUENCE [LARGE SCALE GENOMIC DNA]</scope>
    <source>
        <strain evidence="10 11">501str8</strain>
    </source>
</reference>
<dbReference type="Proteomes" id="UP000502928">
    <property type="component" value="Chromosome"/>
</dbReference>
<keyword evidence="2 7" id="KW-0813">Transport</keyword>
<proteinExistence type="inferred from homology"/>
<gene>
    <name evidence="10" type="ORF">GVT53_04530</name>
</gene>
<evidence type="ECO:0000313" key="10">
    <source>
        <dbReference type="EMBL" id="QII43968.1"/>
    </source>
</evidence>
<comment type="similarity">
    <text evidence="7">Belongs to the TonB-dependent receptor family.</text>
</comment>
<dbReference type="Gene3D" id="2.170.130.10">
    <property type="entry name" value="TonB-dependent receptor, plug domain"/>
    <property type="match status" value="1"/>
</dbReference>
<evidence type="ECO:0000256" key="7">
    <source>
        <dbReference type="PROSITE-ProRule" id="PRU01360"/>
    </source>
</evidence>
<keyword evidence="8" id="KW-0732">Signal</keyword>
<dbReference type="NCBIfam" id="TIGR04057">
    <property type="entry name" value="SusC_RagA_signa"/>
    <property type="match status" value="1"/>
</dbReference>
<dbReference type="GO" id="GO:0009279">
    <property type="term" value="C:cell outer membrane"/>
    <property type="evidence" value="ECO:0007669"/>
    <property type="project" value="UniProtKB-SubCell"/>
</dbReference>
<dbReference type="Pfam" id="PF13715">
    <property type="entry name" value="CarbopepD_reg_2"/>
    <property type="match status" value="1"/>
</dbReference>
<dbReference type="SUPFAM" id="SSF56935">
    <property type="entry name" value="Porins"/>
    <property type="match status" value="1"/>
</dbReference>
<evidence type="ECO:0000313" key="11">
    <source>
        <dbReference type="Proteomes" id="UP000502928"/>
    </source>
</evidence>
<keyword evidence="4 7" id="KW-0812">Transmembrane</keyword>
<dbReference type="KEGG" id="mut:GVT53_04530"/>
<evidence type="ECO:0000256" key="2">
    <source>
        <dbReference type="ARBA" id="ARBA00022448"/>
    </source>
</evidence>
<dbReference type="RefSeq" id="WP_166247629.1">
    <property type="nucleotide sequence ID" value="NZ_CP049616.1"/>
</dbReference>
<dbReference type="Gene3D" id="2.60.40.1120">
    <property type="entry name" value="Carboxypeptidase-like, regulatory domain"/>
    <property type="match status" value="1"/>
</dbReference>
<feature type="domain" description="TonB-dependent receptor plug" evidence="9">
    <location>
        <begin position="205"/>
        <end position="318"/>
    </location>
</feature>
<comment type="subcellular location">
    <subcellularLocation>
        <location evidence="1 7">Cell outer membrane</location>
        <topology evidence="1 7">Multi-pass membrane protein</topology>
    </subcellularLocation>
</comment>
<evidence type="ECO:0000256" key="4">
    <source>
        <dbReference type="ARBA" id="ARBA00022692"/>
    </source>
</evidence>
<feature type="signal peptide" evidence="8">
    <location>
        <begin position="1"/>
        <end position="22"/>
    </location>
</feature>
<evidence type="ECO:0000256" key="8">
    <source>
        <dbReference type="SAM" id="SignalP"/>
    </source>
</evidence>
<feature type="chain" id="PRO_5026248820" evidence="8">
    <location>
        <begin position="23"/>
        <end position="1169"/>
    </location>
</feature>
<dbReference type="InterPro" id="IPR036942">
    <property type="entry name" value="Beta-barrel_TonB_sf"/>
</dbReference>
<dbReference type="InterPro" id="IPR023996">
    <property type="entry name" value="TonB-dep_OMP_SusC/RagA"/>
</dbReference>
<dbReference type="InterPro" id="IPR012910">
    <property type="entry name" value="Plug_dom"/>
</dbReference>
<dbReference type="InterPro" id="IPR023997">
    <property type="entry name" value="TonB-dep_OMP_SusC/RagA_CS"/>
</dbReference>
<evidence type="ECO:0000259" key="9">
    <source>
        <dbReference type="Pfam" id="PF07715"/>
    </source>
</evidence>
<dbReference type="AlphaFoldDB" id="A0A6G7J044"/>
<evidence type="ECO:0000256" key="1">
    <source>
        <dbReference type="ARBA" id="ARBA00004571"/>
    </source>
</evidence>
<dbReference type="Pfam" id="PF07715">
    <property type="entry name" value="Plug"/>
    <property type="match status" value="1"/>
</dbReference>
<accession>A0A6G7J044</accession>
<dbReference type="InterPro" id="IPR037066">
    <property type="entry name" value="Plug_dom_sf"/>
</dbReference>
<keyword evidence="6 7" id="KW-0998">Cell outer membrane</keyword>
<evidence type="ECO:0000256" key="6">
    <source>
        <dbReference type="ARBA" id="ARBA00023237"/>
    </source>
</evidence>